<evidence type="ECO:0000256" key="4">
    <source>
        <dbReference type="RuleBase" id="RU003369"/>
    </source>
</evidence>
<name>A0A1H9RTV9_9LACT</name>
<keyword evidence="2 4" id="KW-0560">Oxidoreductase</keyword>
<dbReference type="Proteomes" id="UP000198948">
    <property type="component" value="Unassembled WGS sequence"/>
</dbReference>
<evidence type="ECO:0000256" key="2">
    <source>
        <dbReference type="ARBA" id="ARBA00023002"/>
    </source>
</evidence>
<comment type="similarity">
    <text evidence="1">Belongs to the LDH/MDH superfamily. LDH family.</text>
</comment>
<dbReference type="AlphaFoldDB" id="A0A1H9RTV9"/>
<feature type="domain" description="Lactate/malate dehydrogenase C-terminal" evidence="6">
    <location>
        <begin position="155"/>
        <end position="309"/>
    </location>
</feature>
<evidence type="ECO:0000256" key="3">
    <source>
        <dbReference type="ARBA" id="ARBA00023027"/>
    </source>
</evidence>
<dbReference type="InterPro" id="IPR001557">
    <property type="entry name" value="L-lactate/malate_DH"/>
</dbReference>
<evidence type="ECO:0000313" key="7">
    <source>
        <dbReference type="EMBL" id="SER76300.1"/>
    </source>
</evidence>
<dbReference type="GO" id="GO:0004459">
    <property type="term" value="F:L-lactate dehydrogenase (NAD+) activity"/>
    <property type="evidence" value="ECO:0007669"/>
    <property type="project" value="TreeGrafter"/>
</dbReference>
<evidence type="ECO:0000259" key="6">
    <source>
        <dbReference type="Pfam" id="PF02866"/>
    </source>
</evidence>
<dbReference type="Gene3D" id="3.40.50.720">
    <property type="entry name" value="NAD(P)-binding Rossmann-like Domain"/>
    <property type="match status" value="1"/>
</dbReference>
<evidence type="ECO:0000256" key="1">
    <source>
        <dbReference type="ARBA" id="ARBA00006054"/>
    </source>
</evidence>
<evidence type="ECO:0000259" key="5">
    <source>
        <dbReference type="Pfam" id="PF00056"/>
    </source>
</evidence>
<keyword evidence="8" id="KW-1185">Reference proteome</keyword>
<dbReference type="PRINTS" id="PR00086">
    <property type="entry name" value="LLDHDRGNASE"/>
</dbReference>
<dbReference type="InterPro" id="IPR015955">
    <property type="entry name" value="Lactate_DH/Glyco_Ohase_4_C"/>
</dbReference>
<reference evidence="7 8" key="1">
    <citation type="submission" date="2016-10" db="EMBL/GenBank/DDBJ databases">
        <authorList>
            <person name="de Groot N.N."/>
        </authorList>
    </citation>
    <scope>NUCLEOTIDE SEQUENCE [LARGE SCALE GENOMIC DNA]</scope>
    <source>
        <strain evidence="7 8">DSM 13760</strain>
    </source>
</reference>
<proteinExistence type="inferred from homology"/>
<dbReference type="InterPro" id="IPR036291">
    <property type="entry name" value="NAD(P)-bd_dom_sf"/>
</dbReference>
<accession>A0A1H9RTV9</accession>
<protein>
    <submittedName>
        <fullName evidence="7">Malate dehydrogenase (NAD)</fullName>
    </submittedName>
</protein>
<dbReference type="PIRSF" id="PIRSF000102">
    <property type="entry name" value="Lac_mal_DH"/>
    <property type="match status" value="1"/>
</dbReference>
<dbReference type="Pfam" id="PF02866">
    <property type="entry name" value="Ldh_1_C"/>
    <property type="match status" value="1"/>
</dbReference>
<dbReference type="STRING" id="142588.SAMN04488559_10586"/>
<dbReference type="SUPFAM" id="SSF51735">
    <property type="entry name" value="NAD(P)-binding Rossmann-fold domains"/>
    <property type="match status" value="1"/>
</dbReference>
<dbReference type="InterPro" id="IPR022383">
    <property type="entry name" value="Lactate/malate_DH_C"/>
</dbReference>
<organism evidence="7 8">
    <name type="scientific">Isobaculum melis</name>
    <dbReference type="NCBI Taxonomy" id="142588"/>
    <lineage>
        <taxon>Bacteria</taxon>
        <taxon>Bacillati</taxon>
        <taxon>Bacillota</taxon>
        <taxon>Bacilli</taxon>
        <taxon>Lactobacillales</taxon>
        <taxon>Carnobacteriaceae</taxon>
        <taxon>Isobaculum</taxon>
    </lineage>
</organism>
<sequence>MKKHLKKVVIAGTNHVAYDLVFAHTIQPVAEQMFLLESDEIDEKRIADMIYASSAINQVEVAVKTYKETKDADILVISATPERLEDESETDHLKKTIQMVRKIINQSMENGFNGIVIIATQPTEIFTHLVWKFSGLPKHRVIGLGTYAESLYFQQLLSAYFHISIHDVHGYLMGASGIDEKVPIWSRTSVGGVPVLSYATNEVHEFDQKVMSDILEDVLELSQLSKTANTGYSTASALLSLLQAIGSNAETVIPISYVHSWEELEDITLSVPAVVSSEGVRPFPEFTVSDIEKQELLTIATAIKEKLTLILKGKL</sequence>
<feature type="domain" description="Lactate/malate dehydrogenase N-terminal" evidence="5">
    <location>
        <begin position="7"/>
        <end position="143"/>
    </location>
</feature>
<dbReference type="Pfam" id="PF00056">
    <property type="entry name" value="Ldh_1_N"/>
    <property type="match status" value="1"/>
</dbReference>
<dbReference type="GO" id="GO:0006089">
    <property type="term" value="P:lactate metabolic process"/>
    <property type="evidence" value="ECO:0007669"/>
    <property type="project" value="TreeGrafter"/>
</dbReference>
<dbReference type="SUPFAM" id="SSF56327">
    <property type="entry name" value="LDH C-terminal domain-like"/>
    <property type="match status" value="1"/>
</dbReference>
<evidence type="ECO:0000313" key="8">
    <source>
        <dbReference type="Proteomes" id="UP000198948"/>
    </source>
</evidence>
<keyword evidence="3" id="KW-0520">NAD</keyword>
<dbReference type="EMBL" id="FOHA01000005">
    <property type="protein sequence ID" value="SER76300.1"/>
    <property type="molecule type" value="Genomic_DNA"/>
</dbReference>
<dbReference type="Gene3D" id="3.90.110.10">
    <property type="entry name" value="Lactate dehydrogenase/glycoside hydrolase, family 4, C-terminal"/>
    <property type="match status" value="1"/>
</dbReference>
<dbReference type="PANTHER" id="PTHR43128:SF16">
    <property type="entry name" value="L-LACTATE DEHYDROGENASE"/>
    <property type="match status" value="1"/>
</dbReference>
<gene>
    <name evidence="7" type="ORF">SAMN04488559_10586</name>
</gene>
<dbReference type="PANTHER" id="PTHR43128">
    <property type="entry name" value="L-2-HYDROXYCARBOXYLATE DEHYDROGENASE (NAD(P)(+))"/>
    <property type="match status" value="1"/>
</dbReference>
<dbReference type="InterPro" id="IPR001236">
    <property type="entry name" value="Lactate/malate_DH_N"/>
</dbReference>